<proteinExistence type="inferred from homology"/>
<dbReference type="GO" id="GO:0085020">
    <property type="term" value="P:protein K6-linked ubiquitination"/>
    <property type="evidence" value="ECO:0007669"/>
    <property type="project" value="TreeGrafter"/>
</dbReference>
<gene>
    <name evidence="11" type="primary">MTPN</name>
</gene>
<keyword evidence="5 9" id="KW-0040">ANK repeat</keyword>
<feature type="repeat" description="ANK" evidence="9">
    <location>
        <begin position="243"/>
        <end position="275"/>
    </location>
</feature>
<protein>
    <recommendedName>
        <fullName evidence="8">Myotrophin</fullName>
    </recommendedName>
</protein>
<feature type="region of interest" description="Disordered" evidence="10">
    <location>
        <begin position="102"/>
        <end position="146"/>
    </location>
</feature>
<dbReference type="SUPFAM" id="SSF48403">
    <property type="entry name" value="Ankyrin repeat"/>
    <property type="match status" value="1"/>
</dbReference>
<evidence type="ECO:0000256" key="3">
    <source>
        <dbReference type="ARBA" id="ARBA00022490"/>
    </source>
</evidence>
<feature type="region of interest" description="Disordered" evidence="10">
    <location>
        <begin position="26"/>
        <end position="82"/>
    </location>
</feature>
<evidence type="ECO:0000256" key="9">
    <source>
        <dbReference type="PROSITE-ProRule" id="PRU00023"/>
    </source>
</evidence>
<dbReference type="Gene3D" id="1.25.40.20">
    <property type="entry name" value="Ankyrin repeat-containing domain"/>
    <property type="match status" value="1"/>
</dbReference>
<evidence type="ECO:0000256" key="10">
    <source>
        <dbReference type="SAM" id="MobiDB-lite"/>
    </source>
</evidence>
<dbReference type="PANTHER" id="PTHR24171:SF8">
    <property type="entry name" value="BRCA1-ASSOCIATED RING DOMAIN PROTEIN 1"/>
    <property type="match status" value="1"/>
</dbReference>
<organism evidence="11 12">
    <name type="scientific">Anas platyrhynchos</name>
    <name type="common">Mallard</name>
    <name type="synonym">Anas boschas</name>
    <dbReference type="NCBI Taxonomy" id="8839"/>
    <lineage>
        <taxon>Eukaryota</taxon>
        <taxon>Metazoa</taxon>
        <taxon>Chordata</taxon>
        <taxon>Craniata</taxon>
        <taxon>Vertebrata</taxon>
        <taxon>Euteleostomi</taxon>
        <taxon>Archelosauria</taxon>
        <taxon>Archosauria</taxon>
        <taxon>Dinosauria</taxon>
        <taxon>Saurischia</taxon>
        <taxon>Theropoda</taxon>
        <taxon>Coelurosauria</taxon>
        <taxon>Aves</taxon>
        <taxon>Neognathae</taxon>
        <taxon>Galloanserae</taxon>
        <taxon>Anseriformes</taxon>
        <taxon>Anatidae</taxon>
        <taxon>Anatinae</taxon>
        <taxon>Anas</taxon>
    </lineage>
</organism>
<name>A0A8B9QRU2_ANAPL</name>
<dbReference type="PROSITE" id="PS50297">
    <property type="entry name" value="ANK_REP_REGION"/>
    <property type="match status" value="2"/>
</dbReference>
<dbReference type="Ensembl" id="ENSAPLT00020002770.1">
    <property type="protein sequence ID" value="ENSAPLP00020002578.1"/>
    <property type="gene ID" value="ENSAPLG00020001872.1"/>
</dbReference>
<dbReference type="Pfam" id="PF12796">
    <property type="entry name" value="Ank_2"/>
    <property type="match status" value="1"/>
</dbReference>
<dbReference type="PROSITE" id="PS50088">
    <property type="entry name" value="ANK_REPEAT"/>
    <property type="match status" value="2"/>
</dbReference>
<dbReference type="SMART" id="SM00248">
    <property type="entry name" value="ANK"/>
    <property type="match status" value="2"/>
</dbReference>
<keyword evidence="6" id="KW-0539">Nucleus</keyword>
<dbReference type="GO" id="GO:0004842">
    <property type="term" value="F:ubiquitin-protein transferase activity"/>
    <property type="evidence" value="ECO:0007669"/>
    <property type="project" value="TreeGrafter"/>
</dbReference>
<accession>A0A8B9QRU2</accession>
<dbReference type="GO" id="GO:0010613">
    <property type="term" value="P:positive regulation of cardiac muscle hypertrophy"/>
    <property type="evidence" value="ECO:0007669"/>
    <property type="project" value="UniProtKB-ARBA"/>
</dbReference>
<dbReference type="FunFam" id="1.25.40.20:FF:000118">
    <property type="entry name" value="Myotrophin"/>
    <property type="match status" value="1"/>
</dbReference>
<keyword evidence="4" id="KW-0677">Repeat</keyword>
<dbReference type="PANTHER" id="PTHR24171">
    <property type="entry name" value="ANKYRIN REPEAT DOMAIN-CONTAINING PROTEIN 39-RELATED"/>
    <property type="match status" value="1"/>
</dbReference>
<dbReference type="InterPro" id="IPR002110">
    <property type="entry name" value="Ankyrin_rpt"/>
</dbReference>
<feature type="repeat" description="ANK" evidence="9">
    <location>
        <begin position="210"/>
        <end position="242"/>
    </location>
</feature>
<dbReference type="PRINTS" id="PR01415">
    <property type="entry name" value="ANKYRIN"/>
</dbReference>
<comment type="subcellular location">
    <subcellularLocation>
        <location evidence="2">Cytoplasm</location>
    </subcellularLocation>
    <subcellularLocation>
        <location evidence="1">Nucleus</location>
    </subcellularLocation>
</comment>
<evidence type="ECO:0000313" key="11">
    <source>
        <dbReference type="Ensembl" id="ENSAPLP00020002578.1"/>
    </source>
</evidence>
<keyword evidence="3" id="KW-0963">Cytoplasm</keyword>
<feature type="compositionally biased region" description="Pro residues" evidence="10">
    <location>
        <begin position="47"/>
        <end position="56"/>
    </location>
</feature>
<dbReference type="AlphaFoldDB" id="A0A8B9QRU2"/>
<evidence type="ECO:0000256" key="4">
    <source>
        <dbReference type="ARBA" id="ARBA00022737"/>
    </source>
</evidence>
<comment type="similarity">
    <text evidence="7">Belongs to the myotrophin family.</text>
</comment>
<feature type="compositionally biased region" description="Gly residues" evidence="10">
    <location>
        <begin position="66"/>
        <end position="76"/>
    </location>
</feature>
<evidence type="ECO:0000256" key="6">
    <source>
        <dbReference type="ARBA" id="ARBA00023242"/>
    </source>
</evidence>
<reference evidence="11" key="1">
    <citation type="submission" date="2019-08" db="EMBL/GenBank/DDBJ databases">
        <title>Three high-quality genomes provides insights into domestication of ducks.</title>
        <authorList>
            <person name="Hou Z.C."/>
            <person name="Zhu F."/>
            <person name="Yin Z.T."/>
            <person name="Zhang F."/>
        </authorList>
    </citation>
    <scope>NUCLEOTIDE SEQUENCE [LARGE SCALE GENOMIC DNA]</scope>
</reference>
<dbReference type="Proteomes" id="UP000694400">
    <property type="component" value="Chromosome 1"/>
</dbReference>
<evidence type="ECO:0000256" key="5">
    <source>
        <dbReference type="ARBA" id="ARBA00023043"/>
    </source>
</evidence>
<dbReference type="GO" id="GO:0005737">
    <property type="term" value="C:cytoplasm"/>
    <property type="evidence" value="ECO:0007669"/>
    <property type="project" value="UniProtKB-SubCell"/>
</dbReference>
<reference evidence="11" key="2">
    <citation type="submission" date="2025-08" db="UniProtKB">
        <authorList>
            <consortium name="Ensembl"/>
        </authorList>
    </citation>
    <scope>IDENTIFICATION</scope>
</reference>
<dbReference type="GO" id="GO:0070531">
    <property type="term" value="C:BRCA1-A complex"/>
    <property type="evidence" value="ECO:0007669"/>
    <property type="project" value="TreeGrafter"/>
</dbReference>
<reference evidence="11" key="3">
    <citation type="submission" date="2025-09" db="UniProtKB">
        <authorList>
            <consortium name="Ensembl"/>
        </authorList>
    </citation>
    <scope>IDENTIFICATION</scope>
</reference>
<dbReference type="InterPro" id="IPR036770">
    <property type="entry name" value="Ankyrin_rpt-contain_sf"/>
</dbReference>
<dbReference type="GO" id="GO:0031436">
    <property type="term" value="C:BRCA1-BARD1 complex"/>
    <property type="evidence" value="ECO:0007669"/>
    <property type="project" value="TreeGrafter"/>
</dbReference>
<sequence>MATTGPPRAGRGFGDAVRMRSAASALIPSPCPVSPGPRGGGVLRMRPAPPSPPPHSTPAWVSRSRGGVGRGPGGLGCKPEAEAPRASNPLLAPCLPLAGRLLLAQPPPGPIRQRPQPPQPPPGPGPALAQPSPAQPSPARPGEGLPPAAAAALVAAWRRCRPLAASPASLPCPAAAMSDKEFMWALKNGDLDEVKDYVAKGEDVNRTLEGGRKPLHYAADCGQLEILEFLLLKGADINAPDKHNITPLLSAVYEGHVSCVKLLLSKGADKTVKGPDGLTAFEATDNQAIKTLLQ</sequence>
<evidence type="ECO:0000313" key="12">
    <source>
        <dbReference type="Proteomes" id="UP000694400"/>
    </source>
</evidence>
<evidence type="ECO:0000256" key="8">
    <source>
        <dbReference type="ARBA" id="ARBA00040332"/>
    </source>
</evidence>
<evidence type="ECO:0000256" key="2">
    <source>
        <dbReference type="ARBA" id="ARBA00004496"/>
    </source>
</evidence>
<evidence type="ECO:0000256" key="7">
    <source>
        <dbReference type="ARBA" id="ARBA00038051"/>
    </source>
</evidence>
<evidence type="ECO:0000256" key="1">
    <source>
        <dbReference type="ARBA" id="ARBA00004123"/>
    </source>
</evidence>
<feature type="compositionally biased region" description="Pro residues" evidence="10">
    <location>
        <begin position="105"/>
        <end position="125"/>
    </location>
</feature>